<accession>A0ACB6ZEL1</accession>
<reference evidence="1" key="2">
    <citation type="journal article" date="2020" name="Nat. Commun.">
        <title>Large-scale genome sequencing of mycorrhizal fungi provides insights into the early evolution of symbiotic traits.</title>
        <authorList>
            <person name="Miyauchi S."/>
            <person name="Kiss E."/>
            <person name="Kuo A."/>
            <person name="Drula E."/>
            <person name="Kohler A."/>
            <person name="Sanchez-Garcia M."/>
            <person name="Morin E."/>
            <person name="Andreopoulos B."/>
            <person name="Barry K.W."/>
            <person name="Bonito G."/>
            <person name="Buee M."/>
            <person name="Carver A."/>
            <person name="Chen C."/>
            <person name="Cichocki N."/>
            <person name="Clum A."/>
            <person name="Culley D."/>
            <person name="Crous P.W."/>
            <person name="Fauchery L."/>
            <person name="Girlanda M."/>
            <person name="Hayes R.D."/>
            <person name="Keri Z."/>
            <person name="LaButti K."/>
            <person name="Lipzen A."/>
            <person name="Lombard V."/>
            <person name="Magnuson J."/>
            <person name="Maillard F."/>
            <person name="Murat C."/>
            <person name="Nolan M."/>
            <person name="Ohm R.A."/>
            <person name="Pangilinan J."/>
            <person name="Pereira M.F."/>
            <person name="Perotto S."/>
            <person name="Peter M."/>
            <person name="Pfister S."/>
            <person name="Riley R."/>
            <person name="Sitrit Y."/>
            <person name="Stielow J.B."/>
            <person name="Szollosi G."/>
            <person name="Zifcakova L."/>
            <person name="Stursova M."/>
            <person name="Spatafora J.W."/>
            <person name="Tedersoo L."/>
            <person name="Vaario L.M."/>
            <person name="Yamada A."/>
            <person name="Yan M."/>
            <person name="Wang P."/>
            <person name="Xu J."/>
            <person name="Bruns T."/>
            <person name="Baldrian P."/>
            <person name="Vilgalys R."/>
            <person name="Dunand C."/>
            <person name="Henrissat B."/>
            <person name="Grigoriev I.V."/>
            <person name="Hibbett D."/>
            <person name="Nagy L.G."/>
            <person name="Martin F.M."/>
        </authorList>
    </citation>
    <scope>NUCLEOTIDE SEQUENCE</scope>
    <source>
        <strain evidence="1">P2</strain>
    </source>
</reference>
<dbReference type="EMBL" id="MU118024">
    <property type="protein sequence ID" value="KAF9647861.1"/>
    <property type="molecule type" value="Genomic_DNA"/>
</dbReference>
<gene>
    <name evidence="1" type="ORF">BDM02DRAFT_3116328</name>
</gene>
<reference evidence="1" key="1">
    <citation type="submission" date="2019-10" db="EMBL/GenBank/DDBJ databases">
        <authorList>
            <consortium name="DOE Joint Genome Institute"/>
            <person name="Kuo A."/>
            <person name="Miyauchi S."/>
            <person name="Kiss E."/>
            <person name="Drula E."/>
            <person name="Kohler A."/>
            <person name="Sanchez-Garcia M."/>
            <person name="Andreopoulos B."/>
            <person name="Barry K.W."/>
            <person name="Bonito G."/>
            <person name="Buee M."/>
            <person name="Carver A."/>
            <person name="Chen C."/>
            <person name="Cichocki N."/>
            <person name="Clum A."/>
            <person name="Culley D."/>
            <person name="Crous P.W."/>
            <person name="Fauchery L."/>
            <person name="Girlanda M."/>
            <person name="Hayes R."/>
            <person name="Keri Z."/>
            <person name="Labutti K."/>
            <person name="Lipzen A."/>
            <person name="Lombard V."/>
            <person name="Magnuson J."/>
            <person name="Maillard F."/>
            <person name="Morin E."/>
            <person name="Murat C."/>
            <person name="Nolan M."/>
            <person name="Ohm R."/>
            <person name="Pangilinan J."/>
            <person name="Pereira M."/>
            <person name="Perotto S."/>
            <person name="Peter M."/>
            <person name="Riley R."/>
            <person name="Sitrit Y."/>
            <person name="Stielow B."/>
            <person name="Szollosi G."/>
            <person name="Zifcakova L."/>
            <person name="Stursova M."/>
            <person name="Spatafora J.W."/>
            <person name="Tedersoo L."/>
            <person name="Vaario L.-M."/>
            <person name="Yamada A."/>
            <person name="Yan M."/>
            <person name="Wang P."/>
            <person name="Xu J."/>
            <person name="Bruns T."/>
            <person name="Baldrian P."/>
            <person name="Vilgalys R."/>
            <person name="Henrissat B."/>
            <person name="Grigoriev I.V."/>
            <person name="Hibbett D."/>
            <person name="Nagy L.G."/>
            <person name="Martin F.M."/>
        </authorList>
    </citation>
    <scope>NUCLEOTIDE SEQUENCE</scope>
    <source>
        <strain evidence="1">P2</strain>
    </source>
</reference>
<evidence type="ECO:0000313" key="1">
    <source>
        <dbReference type="EMBL" id="KAF9647861.1"/>
    </source>
</evidence>
<proteinExistence type="predicted"/>
<evidence type="ECO:0000313" key="2">
    <source>
        <dbReference type="Proteomes" id="UP000886501"/>
    </source>
</evidence>
<comment type="caution">
    <text evidence="1">The sequence shown here is derived from an EMBL/GenBank/DDBJ whole genome shotgun (WGS) entry which is preliminary data.</text>
</comment>
<dbReference type="Proteomes" id="UP000886501">
    <property type="component" value="Unassembled WGS sequence"/>
</dbReference>
<sequence>MAFDTILPQDGSIPPPFTRSNTSSTSLYFDAMPSLSSIFNRPRGQSRSSSPERGIKPAISAPVPIDPPQNPKAILINGDTNIGDGEDDKNTLRAGGSTHGGGVPVSESSRQSSLAKTEGAVEMDRHGNDSTYDVSSPASTRKRSLSRSEEHGGATDETSLRSIPVLYTNMIPEGEDLAGSPSQADASRKVSMKRGPSKLVKRRGTKSKQTENFVNDSIRGDGSETKRSASRTSQRSFRSSRGPVFDMVTAPPNATISDAGGAFGTGAAMAAPENEVEDELQSGFQERVTIAESSLTRKQTIKIQKEELAVSKKISKIVESEGKAEKNSLKAAIGELKGIHRMQRVAVKEEISVHASHIKSLQRYHEADIAVIKARAELQKVEAEIAARLAKVQAELNKLRVRAQAKVDKATAEAEKAKADVRARENHREASRRYSEQMTDWVRDKRKEVEVLRGWMAVDNREREVKLNELKGAHAYTAN</sequence>
<organism evidence="1 2">
    <name type="scientific">Thelephora ganbajun</name>
    <name type="common">Ganba fungus</name>
    <dbReference type="NCBI Taxonomy" id="370292"/>
    <lineage>
        <taxon>Eukaryota</taxon>
        <taxon>Fungi</taxon>
        <taxon>Dikarya</taxon>
        <taxon>Basidiomycota</taxon>
        <taxon>Agaricomycotina</taxon>
        <taxon>Agaricomycetes</taxon>
        <taxon>Thelephorales</taxon>
        <taxon>Thelephoraceae</taxon>
        <taxon>Thelephora</taxon>
    </lineage>
</organism>
<protein>
    <submittedName>
        <fullName evidence="1">Uncharacterized protein</fullName>
    </submittedName>
</protein>
<name>A0ACB6ZEL1_THEGA</name>
<keyword evidence="2" id="KW-1185">Reference proteome</keyword>